<dbReference type="InterPro" id="IPR010982">
    <property type="entry name" value="Lambda_DNA-bd_dom_sf"/>
</dbReference>
<dbReference type="SUPFAM" id="SSF47413">
    <property type="entry name" value="lambda repressor-like DNA-binding domains"/>
    <property type="match status" value="1"/>
</dbReference>
<dbReference type="OrthoDB" id="9812239at2"/>
<dbReference type="Proteomes" id="UP000016658">
    <property type="component" value="Unassembled WGS sequence"/>
</dbReference>
<feature type="domain" description="HTH cro/C1-type" evidence="1">
    <location>
        <begin position="9"/>
        <end position="73"/>
    </location>
</feature>
<evidence type="ECO:0000313" key="3">
    <source>
        <dbReference type="Proteomes" id="UP000016658"/>
    </source>
</evidence>
<dbReference type="InterPro" id="IPR001387">
    <property type="entry name" value="Cro/C1-type_HTH"/>
</dbReference>
<comment type="caution">
    <text evidence="2">The sequence shown here is derived from an EMBL/GenBank/DDBJ whole genome shotgun (WGS) entry which is preliminary data.</text>
</comment>
<dbReference type="AlphaFoldDB" id="U2PM58"/>
<dbReference type="SMART" id="SM00530">
    <property type="entry name" value="HTH_XRE"/>
    <property type="match status" value="1"/>
</dbReference>
<keyword evidence="2" id="KW-0238">DNA-binding</keyword>
<dbReference type="Gene3D" id="1.10.260.40">
    <property type="entry name" value="lambda repressor-like DNA-binding domains"/>
    <property type="match status" value="1"/>
</dbReference>
<dbReference type="EMBL" id="AWVI01000044">
    <property type="protein sequence ID" value="ERK45226.1"/>
    <property type="molecule type" value="Genomic_DNA"/>
</dbReference>
<evidence type="ECO:0000259" key="1">
    <source>
        <dbReference type="PROSITE" id="PS50943"/>
    </source>
</evidence>
<accession>U2PM58</accession>
<evidence type="ECO:0000313" key="2">
    <source>
        <dbReference type="EMBL" id="ERK45226.1"/>
    </source>
</evidence>
<gene>
    <name evidence="2" type="ORF">HMPREF0367_01078</name>
</gene>
<sequence>MKLTFGERLKDIMEEKKITQKELCKLTGISTTTLSNAMNDISRSEYDKEQGVVMKCNNLIKICNVLNVSADYLLGLTNVQDIGNIEKNEISKITGLSGKSINKLQYFNSKEQKQIKALNLILENSDYLLSNLYDYFEIYPFGESWGDINEIGRMMSDYDQEKLALLELMETIELFKSHLKHEFDEQYRKKKINDLERRISTENLTEEQFKELESLINKLKKYDKDSLI</sequence>
<reference evidence="2 3" key="1">
    <citation type="submission" date="2013-06" db="EMBL/GenBank/DDBJ databases">
        <authorList>
            <person name="Weinstock G."/>
            <person name="Sodergren E."/>
            <person name="Lobos E.A."/>
            <person name="Fulton L."/>
            <person name="Fulton R."/>
            <person name="Courtney L."/>
            <person name="Fronick C."/>
            <person name="O'Laughlin M."/>
            <person name="Godfrey J."/>
            <person name="Wilson R.M."/>
            <person name="Miner T."/>
            <person name="Farmer C."/>
            <person name="Delehaunty K."/>
            <person name="Cordes M."/>
            <person name="Minx P."/>
            <person name="Tomlinson C."/>
            <person name="Chen J."/>
            <person name="Wollam A."/>
            <person name="Pepin K.H."/>
            <person name="Bhonagiri V."/>
            <person name="Zhang X."/>
            <person name="Warren W."/>
            <person name="Mitreva M."/>
            <person name="Mardis E.R."/>
            <person name="Wilson R.K."/>
        </authorList>
    </citation>
    <scope>NUCLEOTIDE SEQUENCE [LARGE SCALE GENOMIC DNA]</scope>
    <source>
        <strain evidence="2 3">ATCC 27803</strain>
    </source>
</reference>
<dbReference type="RefSeq" id="WP_051335218.1">
    <property type="nucleotide sequence ID" value="NZ_KI271030.1"/>
</dbReference>
<dbReference type="CDD" id="cd00093">
    <property type="entry name" value="HTH_XRE"/>
    <property type="match status" value="1"/>
</dbReference>
<proteinExistence type="predicted"/>
<organism evidence="2 3">
    <name type="scientific">Faecalitalea cylindroides ATCC 27803</name>
    <dbReference type="NCBI Taxonomy" id="649755"/>
    <lineage>
        <taxon>Bacteria</taxon>
        <taxon>Bacillati</taxon>
        <taxon>Bacillota</taxon>
        <taxon>Erysipelotrichia</taxon>
        <taxon>Erysipelotrichales</taxon>
        <taxon>Erysipelotrichaceae</taxon>
        <taxon>Faecalitalea</taxon>
    </lineage>
</organism>
<dbReference type="HOGENOM" id="CLU_1213332_0_0_9"/>
<dbReference type="GO" id="GO:0003677">
    <property type="term" value="F:DNA binding"/>
    <property type="evidence" value="ECO:0007669"/>
    <property type="project" value="UniProtKB-KW"/>
</dbReference>
<dbReference type="Pfam" id="PF13443">
    <property type="entry name" value="HTH_26"/>
    <property type="match status" value="1"/>
</dbReference>
<dbReference type="PROSITE" id="PS50943">
    <property type="entry name" value="HTH_CROC1"/>
    <property type="match status" value="1"/>
</dbReference>
<protein>
    <submittedName>
        <fullName evidence="2">DNA-binding helix-turn-helix protein</fullName>
    </submittedName>
</protein>
<name>U2PM58_9FIRM</name>